<dbReference type="SUPFAM" id="SSF75625">
    <property type="entry name" value="YebC-like"/>
    <property type="match status" value="1"/>
</dbReference>
<keyword evidence="3 6" id="KW-0805">Transcription regulation</keyword>
<dbReference type="Gene3D" id="3.30.70.980">
    <property type="match status" value="2"/>
</dbReference>
<dbReference type="NCBIfam" id="TIGR01033">
    <property type="entry name" value="YebC/PmpR family DNA-binding transcriptional regulator"/>
    <property type="match status" value="1"/>
</dbReference>
<evidence type="ECO:0000256" key="2">
    <source>
        <dbReference type="ARBA" id="ARBA00022490"/>
    </source>
</evidence>
<dbReference type="PANTHER" id="PTHR12532:SF6">
    <property type="entry name" value="TRANSCRIPTIONAL REGULATORY PROTEIN YEBC-RELATED"/>
    <property type="match status" value="1"/>
</dbReference>
<evidence type="ECO:0000256" key="5">
    <source>
        <dbReference type="ARBA" id="ARBA00023163"/>
    </source>
</evidence>
<dbReference type="GO" id="GO:0003677">
    <property type="term" value="F:DNA binding"/>
    <property type="evidence" value="ECO:0007669"/>
    <property type="project" value="UniProtKB-UniRule"/>
</dbReference>
<comment type="similarity">
    <text evidence="1 6">Belongs to the TACO1 family.</text>
</comment>
<dbReference type="Gene3D" id="1.10.10.200">
    <property type="match status" value="1"/>
</dbReference>
<protein>
    <recommendedName>
        <fullName evidence="6">Probable transcriptional regulatory protein Pan14r_06980</fullName>
    </recommendedName>
</protein>
<dbReference type="Proteomes" id="UP000317238">
    <property type="component" value="Unassembled WGS sequence"/>
</dbReference>
<organism evidence="9 10">
    <name type="scientific">Crateriforma conspicua</name>
    <dbReference type="NCBI Taxonomy" id="2527996"/>
    <lineage>
        <taxon>Bacteria</taxon>
        <taxon>Pseudomonadati</taxon>
        <taxon>Planctomycetota</taxon>
        <taxon>Planctomycetia</taxon>
        <taxon>Planctomycetales</taxon>
        <taxon>Planctomycetaceae</taxon>
        <taxon>Crateriforma</taxon>
    </lineage>
</organism>
<dbReference type="AlphaFoldDB" id="A0A5C5Y1C8"/>
<comment type="caution">
    <text evidence="9">The sequence shown here is derived from an EMBL/GenBank/DDBJ whole genome shotgun (WGS) entry which is preliminary data.</text>
</comment>
<dbReference type="OrthoDB" id="9781053at2"/>
<keyword evidence="2 6" id="KW-0963">Cytoplasm</keyword>
<dbReference type="GO" id="GO:0005829">
    <property type="term" value="C:cytosol"/>
    <property type="evidence" value="ECO:0007669"/>
    <property type="project" value="TreeGrafter"/>
</dbReference>
<keyword evidence="10" id="KW-1185">Reference proteome</keyword>
<dbReference type="NCBIfam" id="NF001030">
    <property type="entry name" value="PRK00110.1"/>
    <property type="match status" value="1"/>
</dbReference>
<dbReference type="InterPro" id="IPR017856">
    <property type="entry name" value="Integrase-like_N"/>
</dbReference>
<proteinExistence type="inferred from homology"/>
<reference evidence="9 10" key="1">
    <citation type="submission" date="2019-02" db="EMBL/GenBank/DDBJ databases">
        <title>Deep-cultivation of Planctomycetes and their phenomic and genomic characterization uncovers novel biology.</title>
        <authorList>
            <person name="Wiegand S."/>
            <person name="Jogler M."/>
            <person name="Boedeker C."/>
            <person name="Pinto D."/>
            <person name="Vollmers J."/>
            <person name="Rivas-Marin E."/>
            <person name="Kohn T."/>
            <person name="Peeters S.H."/>
            <person name="Heuer A."/>
            <person name="Rast P."/>
            <person name="Oberbeckmann S."/>
            <person name="Bunk B."/>
            <person name="Jeske O."/>
            <person name="Meyerdierks A."/>
            <person name="Storesund J.E."/>
            <person name="Kallscheuer N."/>
            <person name="Luecker S."/>
            <person name="Lage O.M."/>
            <person name="Pohl T."/>
            <person name="Merkel B.J."/>
            <person name="Hornburger P."/>
            <person name="Mueller R.-W."/>
            <person name="Bruemmer F."/>
            <person name="Labrenz M."/>
            <person name="Spormann A.M."/>
            <person name="Op Den Camp H."/>
            <person name="Overmann J."/>
            <person name="Amann R."/>
            <person name="Jetten M.S.M."/>
            <person name="Mascher T."/>
            <person name="Medema M.H."/>
            <person name="Devos D.P."/>
            <person name="Kaster A.-K."/>
            <person name="Ovreas L."/>
            <person name="Rohde M."/>
            <person name="Galperin M.Y."/>
            <person name="Jogler C."/>
        </authorList>
    </citation>
    <scope>NUCLEOTIDE SEQUENCE [LARGE SCALE GENOMIC DNA]</scope>
    <source>
        <strain evidence="9 10">Pan14r</strain>
    </source>
</reference>
<evidence type="ECO:0000256" key="4">
    <source>
        <dbReference type="ARBA" id="ARBA00023125"/>
    </source>
</evidence>
<evidence type="ECO:0000256" key="6">
    <source>
        <dbReference type="HAMAP-Rule" id="MF_00693"/>
    </source>
</evidence>
<dbReference type="FunFam" id="1.10.10.200:FF:000002">
    <property type="entry name" value="Probable transcriptional regulatory protein CLM62_37755"/>
    <property type="match status" value="1"/>
</dbReference>
<keyword evidence="4 6" id="KW-0238">DNA-binding</keyword>
<evidence type="ECO:0000256" key="3">
    <source>
        <dbReference type="ARBA" id="ARBA00023015"/>
    </source>
</evidence>
<dbReference type="RefSeq" id="WP_145296337.1">
    <property type="nucleotide sequence ID" value="NZ_CP036319.1"/>
</dbReference>
<comment type="subcellular location">
    <subcellularLocation>
        <location evidence="6">Cytoplasm</location>
    </subcellularLocation>
</comment>
<dbReference type="InterPro" id="IPR049083">
    <property type="entry name" value="TACO1_YebC_N"/>
</dbReference>
<gene>
    <name evidence="9" type="primary">pmpR</name>
    <name evidence="9" type="ORF">Pan14r_06980</name>
</gene>
<dbReference type="InterPro" id="IPR026564">
    <property type="entry name" value="Transcrip_reg_TACO1-like_dom3"/>
</dbReference>
<evidence type="ECO:0000313" key="10">
    <source>
        <dbReference type="Proteomes" id="UP000317238"/>
    </source>
</evidence>
<dbReference type="NCBIfam" id="NF009044">
    <property type="entry name" value="PRK12378.1"/>
    <property type="match status" value="1"/>
</dbReference>
<evidence type="ECO:0000259" key="8">
    <source>
        <dbReference type="Pfam" id="PF20772"/>
    </source>
</evidence>
<evidence type="ECO:0000313" key="9">
    <source>
        <dbReference type="EMBL" id="TWT68453.1"/>
    </source>
</evidence>
<dbReference type="HAMAP" id="MF_00693">
    <property type="entry name" value="Transcrip_reg_TACO1"/>
    <property type="match status" value="1"/>
</dbReference>
<dbReference type="Pfam" id="PF01709">
    <property type="entry name" value="Transcrip_reg"/>
    <property type="match status" value="1"/>
</dbReference>
<feature type="domain" description="TACO1/YebC-like N-terminal" evidence="8">
    <location>
        <begin position="5"/>
        <end position="76"/>
    </location>
</feature>
<dbReference type="Pfam" id="PF20772">
    <property type="entry name" value="TACO1_YebC_N"/>
    <property type="match status" value="1"/>
</dbReference>
<dbReference type="PANTHER" id="PTHR12532">
    <property type="entry name" value="TRANSLATIONAL ACTIVATOR OF CYTOCHROME C OXIDASE 1"/>
    <property type="match status" value="1"/>
</dbReference>
<keyword evidence="5 6" id="KW-0804">Transcription</keyword>
<feature type="domain" description="TACO1/YebC-like second and third" evidence="7">
    <location>
        <begin position="82"/>
        <end position="237"/>
    </location>
</feature>
<evidence type="ECO:0000256" key="1">
    <source>
        <dbReference type="ARBA" id="ARBA00008724"/>
    </source>
</evidence>
<dbReference type="InterPro" id="IPR048300">
    <property type="entry name" value="TACO1_YebC-like_2nd/3rd_dom"/>
</dbReference>
<evidence type="ECO:0000259" key="7">
    <source>
        <dbReference type="Pfam" id="PF01709"/>
    </source>
</evidence>
<sequence length="249" mass="27087">MAGHSKWANIQHRKGRVDAARGKMWSKLSKAIIMAAKSGGGDPMANFRLRKAIDDAKAVSMPKDNIERAIKRGTGELDGGDMEEILYEGYGPGGVAVMCEAMTDNRNRTAPEMKQLFSKFGGNLGNSGCVSYLFDRKGVVVFEDGVDEEQVTMIAMEHGGEDIDHNDDGKLQVTSPPDAFDGLVEAFTDAELAIDYSEVSQVPQTTVDLESDMARKVLSLLQALDDHDDVQNVSTNLNITDEALQEEDA</sequence>
<dbReference type="GO" id="GO:0006355">
    <property type="term" value="P:regulation of DNA-templated transcription"/>
    <property type="evidence" value="ECO:0007669"/>
    <property type="project" value="UniProtKB-UniRule"/>
</dbReference>
<dbReference type="InterPro" id="IPR002876">
    <property type="entry name" value="Transcrip_reg_TACO1-like"/>
</dbReference>
<accession>A0A5C5Y1C8</accession>
<name>A0A5C5Y1C8_9PLAN</name>
<dbReference type="InterPro" id="IPR029072">
    <property type="entry name" value="YebC-like"/>
</dbReference>
<dbReference type="EMBL" id="SJPL01000001">
    <property type="protein sequence ID" value="TWT68453.1"/>
    <property type="molecule type" value="Genomic_DNA"/>
</dbReference>